<dbReference type="PANTHER" id="PTHR45339:SF1">
    <property type="entry name" value="HYBRID SIGNAL TRANSDUCTION HISTIDINE KINASE J"/>
    <property type="match status" value="1"/>
</dbReference>
<dbReference type="Gene3D" id="1.10.287.130">
    <property type="match status" value="1"/>
</dbReference>
<evidence type="ECO:0000256" key="17">
    <source>
        <dbReference type="PROSITE-ProRule" id="PRU00110"/>
    </source>
</evidence>
<evidence type="ECO:0000313" key="23">
    <source>
        <dbReference type="EMBL" id="SFP57748.1"/>
    </source>
</evidence>
<keyword evidence="8 19" id="KW-0812">Transmembrane</keyword>
<evidence type="ECO:0000259" key="22">
    <source>
        <dbReference type="PROSITE" id="PS50894"/>
    </source>
</evidence>
<dbReference type="Pfam" id="PF02518">
    <property type="entry name" value="HATPase_c"/>
    <property type="match status" value="1"/>
</dbReference>
<evidence type="ECO:0000259" key="21">
    <source>
        <dbReference type="PROSITE" id="PS50110"/>
    </source>
</evidence>
<dbReference type="Gene3D" id="1.20.120.160">
    <property type="entry name" value="HPT domain"/>
    <property type="match status" value="1"/>
</dbReference>
<dbReference type="PRINTS" id="PR00344">
    <property type="entry name" value="BCTRLSENSOR"/>
</dbReference>
<evidence type="ECO:0000256" key="11">
    <source>
        <dbReference type="ARBA" id="ARBA00022840"/>
    </source>
</evidence>
<dbReference type="InterPro" id="IPR001789">
    <property type="entry name" value="Sig_transdc_resp-reg_receiver"/>
</dbReference>
<name>A0A1I5RGS9_9FIRM</name>
<evidence type="ECO:0000256" key="14">
    <source>
        <dbReference type="ARBA" id="ARBA00023136"/>
    </source>
</evidence>
<evidence type="ECO:0000256" key="1">
    <source>
        <dbReference type="ARBA" id="ARBA00000085"/>
    </source>
</evidence>
<dbReference type="InterPro" id="IPR036890">
    <property type="entry name" value="HATPase_C_sf"/>
</dbReference>
<dbReference type="PROSITE" id="PS50110">
    <property type="entry name" value="RESPONSE_REGULATORY"/>
    <property type="match status" value="1"/>
</dbReference>
<dbReference type="SMART" id="SM00387">
    <property type="entry name" value="HATPase_c"/>
    <property type="match status" value="1"/>
</dbReference>
<evidence type="ECO:0000313" key="24">
    <source>
        <dbReference type="Proteomes" id="UP000182624"/>
    </source>
</evidence>
<evidence type="ECO:0000259" key="20">
    <source>
        <dbReference type="PROSITE" id="PS50109"/>
    </source>
</evidence>
<protein>
    <recommendedName>
        <fullName evidence="16">Circadian input-output histidine kinase CikA</fullName>
        <ecNumber evidence="4">2.7.13.3</ecNumber>
    </recommendedName>
    <alternativeName>
        <fullName evidence="5">Stage 0 sporulation protein A homolog</fullName>
    </alternativeName>
</protein>
<dbReference type="PROSITE" id="PS50109">
    <property type="entry name" value="HIS_KIN"/>
    <property type="match status" value="1"/>
</dbReference>
<keyword evidence="24" id="KW-1185">Reference proteome</keyword>
<dbReference type="EC" id="2.7.13.3" evidence="4"/>
<evidence type="ECO:0000256" key="10">
    <source>
        <dbReference type="ARBA" id="ARBA00022777"/>
    </source>
</evidence>
<dbReference type="OrthoDB" id="9813048at2"/>
<evidence type="ECO:0000256" key="8">
    <source>
        <dbReference type="ARBA" id="ARBA00022692"/>
    </source>
</evidence>
<dbReference type="SUPFAM" id="SSF52172">
    <property type="entry name" value="CheY-like"/>
    <property type="match status" value="1"/>
</dbReference>
<keyword evidence="10 23" id="KW-0808">Transferase</keyword>
<dbReference type="InterPro" id="IPR036097">
    <property type="entry name" value="HisK_dim/P_sf"/>
</dbReference>
<evidence type="ECO:0000256" key="16">
    <source>
        <dbReference type="ARBA" id="ARBA00074306"/>
    </source>
</evidence>
<feature type="transmembrane region" description="Helical" evidence="19">
    <location>
        <begin position="302"/>
        <end position="326"/>
    </location>
</feature>
<dbReference type="SMART" id="SM00448">
    <property type="entry name" value="REC"/>
    <property type="match status" value="1"/>
</dbReference>
<keyword evidence="7 18" id="KW-0597">Phosphoprotein</keyword>
<keyword evidence="12 19" id="KW-1133">Transmembrane helix</keyword>
<dbReference type="InterPro" id="IPR004358">
    <property type="entry name" value="Sig_transdc_His_kin-like_C"/>
</dbReference>
<dbReference type="Pfam" id="PF00072">
    <property type="entry name" value="Response_reg"/>
    <property type="match status" value="1"/>
</dbReference>
<keyword evidence="13" id="KW-0902">Two-component regulatory system</keyword>
<dbReference type="Pfam" id="PF01627">
    <property type="entry name" value="Hpt"/>
    <property type="match status" value="1"/>
</dbReference>
<feature type="domain" description="Histidine kinase" evidence="20">
    <location>
        <begin position="350"/>
        <end position="573"/>
    </location>
</feature>
<dbReference type="FunFam" id="3.30.565.10:FF:000010">
    <property type="entry name" value="Sensor histidine kinase RcsC"/>
    <property type="match status" value="1"/>
</dbReference>
<dbReference type="CDD" id="cd17546">
    <property type="entry name" value="REC_hyHK_CKI1_RcsC-like"/>
    <property type="match status" value="1"/>
</dbReference>
<feature type="modified residue" description="Phosphohistidine" evidence="17">
    <location>
        <position position="803"/>
    </location>
</feature>
<evidence type="ECO:0000256" key="6">
    <source>
        <dbReference type="ARBA" id="ARBA00022475"/>
    </source>
</evidence>
<feature type="transmembrane region" description="Helical" evidence="19">
    <location>
        <begin position="6"/>
        <end position="25"/>
    </location>
</feature>
<keyword evidence="11" id="KW-0067">ATP-binding</keyword>
<dbReference type="SUPFAM" id="SSF55874">
    <property type="entry name" value="ATPase domain of HSP90 chaperone/DNA topoisomerase II/histidine kinase"/>
    <property type="match status" value="1"/>
</dbReference>
<feature type="modified residue" description="4-aspartylphosphate" evidence="18">
    <location>
        <position position="655"/>
    </location>
</feature>
<evidence type="ECO:0000256" key="9">
    <source>
        <dbReference type="ARBA" id="ARBA00022741"/>
    </source>
</evidence>
<proteinExistence type="inferred from homology"/>
<comment type="subcellular location">
    <subcellularLocation>
        <location evidence="2">Cell membrane</location>
        <topology evidence="2">Multi-pass membrane protein</topology>
    </subcellularLocation>
</comment>
<gene>
    <name evidence="23" type="ORF">SAMN04487928_10420</name>
</gene>
<comment type="similarity">
    <text evidence="3">In the N-terminal section; belongs to the phytochrome family.</text>
</comment>
<dbReference type="Gene3D" id="3.30.450.20">
    <property type="entry name" value="PAS domain"/>
    <property type="match status" value="1"/>
</dbReference>
<dbReference type="EMBL" id="FOXO01000004">
    <property type="protein sequence ID" value="SFP57748.1"/>
    <property type="molecule type" value="Genomic_DNA"/>
</dbReference>
<evidence type="ECO:0000256" key="15">
    <source>
        <dbReference type="ARBA" id="ARBA00024867"/>
    </source>
</evidence>
<evidence type="ECO:0000256" key="7">
    <source>
        <dbReference type="ARBA" id="ARBA00022553"/>
    </source>
</evidence>
<keyword evidence="9" id="KW-0547">Nucleotide-binding</keyword>
<dbReference type="Proteomes" id="UP000182624">
    <property type="component" value="Unassembled WGS sequence"/>
</dbReference>
<dbReference type="InterPro" id="IPR003661">
    <property type="entry name" value="HisK_dim/P_dom"/>
</dbReference>
<feature type="domain" description="Response regulatory" evidence="21">
    <location>
        <begin position="606"/>
        <end position="724"/>
    </location>
</feature>
<comment type="function">
    <text evidence="15">May play the central regulatory role in sporulation. It may be an element of the effector pathway responsible for the activation of sporulation genes in response to nutritional stress. Spo0A may act in concert with spo0H (a sigma factor) to control the expression of some genes that are critical to the sporulation process.</text>
</comment>
<dbReference type="GO" id="GO:0005524">
    <property type="term" value="F:ATP binding"/>
    <property type="evidence" value="ECO:0007669"/>
    <property type="project" value="UniProtKB-KW"/>
</dbReference>
<evidence type="ECO:0000256" key="12">
    <source>
        <dbReference type="ARBA" id="ARBA00022989"/>
    </source>
</evidence>
<dbReference type="Gene3D" id="3.30.565.10">
    <property type="entry name" value="Histidine kinase-like ATPase, C-terminal domain"/>
    <property type="match status" value="1"/>
</dbReference>
<dbReference type="InterPro" id="IPR036641">
    <property type="entry name" value="HPT_dom_sf"/>
</dbReference>
<dbReference type="CDD" id="cd16922">
    <property type="entry name" value="HATPase_EvgS-ArcB-TorS-like"/>
    <property type="match status" value="1"/>
</dbReference>
<keyword evidence="6" id="KW-1003">Cell membrane</keyword>
<feature type="domain" description="HPt" evidence="22">
    <location>
        <begin position="764"/>
        <end position="860"/>
    </location>
</feature>
<evidence type="ECO:0000256" key="19">
    <source>
        <dbReference type="SAM" id="Phobius"/>
    </source>
</evidence>
<dbReference type="SMART" id="SM00388">
    <property type="entry name" value="HisKA"/>
    <property type="match status" value="1"/>
</dbReference>
<accession>A0A1I5RGS9</accession>
<dbReference type="InterPro" id="IPR003594">
    <property type="entry name" value="HATPase_dom"/>
</dbReference>
<evidence type="ECO:0000256" key="4">
    <source>
        <dbReference type="ARBA" id="ARBA00012438"/>
    </source>
</evidence>
<reference evidence="24" key="1">
    <citation type="submission" date="2016-10" db="EMBL/GenBank/DDBJ databases">
        <authorList>
            <person name="Varghese N."/>
            <person name="Submissions S."/>
        </authorList>
    </citation>
    <scope>NUCLEOTIDE SEQUENCE [LARGE SCALE GENOMIC DNA]</scope>
    <source>
        <strain evidence="24">P18</strain>
    </source>
</reference>
<dbReference type="PANTHER" id="PTHR45339">
    <property type="entry name" value="HYBRID SIGNAL TRANSDUCTION HISTIDINE KINASE J"/>
    <property type="match status" value="1"/>
</dbReference>
<dbReference type="AlphaFoldDB" id="A0A1I5RGS9"/>
<dbReference type="SUPFAM" id="SSF47226">
    <property type="entry name" value="Histidine-containing phosphotransfer domain, HPT domain"/>
    <property type="match status" value="1"/>
</dbReference>
<dbReference type="Gene3D" id="3.40.50.2300">
    <property type="match status" value="1"/>
</dbReference>
<sequence length="937" mass="105855">MKRMLIIIVDLLIMVLILFFIVQYANTKMRESNERVVEDFEKMTITAEQIIMNYLEDEQHLCDIWANYINRSAEAGSPMTGEEAISFIRKAKISSSIYGHLIFLDKTSQSGISTNASSKDANDYSVSYRYLNIFDNIDEISREVGKVNLTRAYTNPQNGVQSMAFLNYVKVLDESDGQLSEAILMRVEPVSILEDKLVFLKGEYENVEISLINKEGEYLVHGKSLKNSNFFEYYKSYNEADIADYNEMRDEVTSETGTMTMNNSKGEECVISYTPLKSMNTWFLLAYIPTGELKAANTVVDWLLLGMVTLGLLSLLAFNYLILMLYNKKLAEAAEAANLANEAKTHFLSTMSHDIRTPMNAILGLNEMVLRDSHEEEIVAYSESIRTAGKTLMGIINDILDLSKIEAGKMDIIDVDYSFVSMLNDLVNMVQGKARDKGLSFDIEVDRDIPIILHGDEIRIKQVITNILSNAVKYTKEGSITFKAGFEKMEENPDSVKLIISVKDTGIGINPKDMDRLFVAFERIDENKNRDIEGTGLGMSIAQSFLRMMGSSIEVESQYGKGSTFSFELVQGVRDWSPIGNYEETFKRAVSERKRYRESFTAPDARLLVVDDTEVNLLVFKNLLKRTKMQIDTATSGNEAIALYKRNKYDAIFLDHMMPDKDGIETITEMKGIQDSPNTLTPIICLTANAISGMREMYINAGFDDYITKPIDPKRLEVLLFEYLPKEKIAPASDDSSDGDCFIPDFVWKIRSIDVNAGILHCGSQKSYMDTLKTYFDSGQKNAEEIEKYWNGKDIKNTTVKIHALKSTSRVIGAMELGDFAARLEKAGEEGDVKTLETDIEKLLIMYRNLLTEMEMLGSIDGGVEGSDKPLILEQDIKKTYETISKLCEAFDFDGVVETVKSLEKYRFPESESAKFETIKKAVDNFDYDLIPKIISG</sequence>
<evidence type="ECO:0000256" key="18">
    <source>
        <dbReference type="PROSITE-ProRule" id="PRU00169"/>
    </source>
</evidence>
<evidence type="ECO:0000256" key="2">
    <source>
        <dbReference type="ARBA" id="ARBA00004651"/>
    </source>
</evidence>
<dbReference type="CDD" id="cd00082">
    <property type="entry name" value="HisKA"/>
    <property type="match status" value="1"/>
</dbReference>
<dbReference type="SUPFAM" id="SSF47384">
    <property type="entry name" value="Homodimeric domain of signal transducing histidine kinase"/>
    <property type="match status" value="1"/>
</dbReference>
<keyword evidence="10 23" id="KW-0418">Kinase</keyword>
<comment type="catalytic activity">
    <reaction evidence="1">
        <text>ATP + protein L-histidine = ADP + protein N-phospho-L-histidine.</text>
        <dbReference type="EC" id="2.7.13.3"/>
    </reaction>
</comment>
<dbReference type="GO" id="GO:0005886">
    <property type="term" value="C:plasma membrane"/>
    <property type="evidence" value="ECO:0007669"/>
    <property type="project" value="UniProtKB-SubCell"/>
</dbReference>
<keyword evidence="14 19" id="KW-0472">Membrane</keyword>
<dbReference type="GO" id="GO:0000155">
    <property type="term" value="F:phosphorelay sensor kinase activity"/>
    <property type="evidence" value="ECO:0007669"/>
    <property type="project" value="InterPro"/>
</dbReference>
<evidence type="ECO:0000256" key="5">
    <source>
        <dbReference type="ARBA" id="ARBA00018672"/>
    </source>
</evidence>
<evidence type="ECO:0000256" key="13">
    <source>
        <dbReference type="ARBA" id="ARBA00023012"/>
    </source>
</evidence>
<evidence type="ECO:0000256" key="3">
    <source>
        <dbReference type="ARBA" id="ARBA00006402"/>
    </source>
</evidence>
<dbReference type="InterPro" id="IPR011006">
    <property type="entry name" value="CheY-like_superfamily"/>
</dbReference>
<dbReference type="InterPro" id="IPR005467">
    <property type="entry name" value="His_kinase_dom"/>
</dbReference>
<organism evidence="23 24">
    <name type="scientific">Butyrivibrio proteoclasticus</name>
    <dbReference type="NCBI Taxonomy" id="43305"/>
    <lineage>
        <taxon>Bacteria</taxon>
        <taxon>Bacillati</taxon>
        <taxon>Bacillota</taxon>
        <taxon>Clostridia</taxon>
        <taxon>Lachnospirales</taxon>
        <taxon>Lachnospiraceae</taxon>
        <taxon>Butyrivibrio</taxon>
    </lineage>
</organism>
<dbReference type="PROSITE" id="PS50894">
    <property type="entry name" value="HPT"/>
    <property type="match status" value="1"/>
</dbReference>
<dbReference type="Pfam" id="PF00512">
    <property type="entry name" value="HisKA"/>
    <property type="match status" value="1"/>
</dbReference>
<dbReference type="InterPro" id="IPR008207">
    <property type="entry name" value="Sig_transdc_His_kin_Hpt_dom"/>
</dbReference>